<feature type="active site" evidence="9">
    <location>
        <position position="447"/>
    </location>
</feature>
<keyword evidence="2 8" id="KW-0963">Cytoplasm</keyword>
<dbReference type="PROSITE" id="PS00139">
    <property type="entry name" value="THIOL_PROTEASE_CYS"/>
    <property type="match status" value="1"/>
</dbReference>
<dbReference type="PANTHER" id="PTHR10363:SF2">
    <property type="entry name" value="BLEOMYCIN HYDROLASE"/>
    <property type="match status" value="1"/>
</dbReference>
<comment type="subunit">
    <text evidence="7">Homohexamer. Binds to nucleic acids. Binds single-stranded DNA and RNA with higher affinity than double-stranded DNA.</text>
</comment>
<sequence length="505" mass="57244">MGIGYSSPQPPQEEKNPRELTAAMTLRQLVSGNTVDVRFETEEAPPPYSARERTTVLAISQLKDWEDNLLKDPKNRLAISSLARSPYLQVLTNQSALRSDAQVFNVRIPLEGGPITNQRSSGRCWLFASTNVFRVPLMRKYNVPELELSQAYLFYWDKIEKANWFLETIIETVGEDLSGRLVQKLLESPVTDGGQWDMVDNLVQKYGLVPHAIYPDNFNAQNSSKMNWLITAKLREHALVLRRLARSPSVKERETLAETKEAFLQEIHSLVTIMLGPPPNPEQPFVWQYYDANGKSQEIRETPRVFAKQATVQLTRTEVNPKRMLSLVNDPRNEYNRLLTVDKLGNVVEGRPITYINVDMKTLKSAAVAMLRAGHPVFFGCDVGKFSDPAPGVMDTELLDLSLGFNVSLGMNKASRLETGESSMTHAMVLTAVHLEDDKPVRWRVQNSWGENSGDKGWFVMTDRWMDEYTYQVVVDSRFVSKGVRDVLDQTPKVLPRWDPMGVLA</sequence>
<evidence type="ECO:0000256" key="7">
    <source>
        <dbReference type="ARBA" id="ARBA00026080"/>
    </source>
</evidence>
<comment type="similarity">
    <text evidence="8">Belongs to the peptidase C1 family.</text>
</comment>
<dbReference type="OrthoDB" id="2666448at2759"/>
<dbReference type="GO" id="GO:0004197">
    <property type="term" value="F:cysteine-type endopeptidase activity"/>
    <property type="evidence" value="ECO:0007669"/>
    <property type="project" value="UniProtKB-EC"/>
</dbReference>
<reference evidence="10 11" key="1">
    <citation type="submission" date="2016-12" db="EMBL/GenBank/DDBJ databases">
        <title>The genomes of Aspergillus section Nigri reveals drivers in fungal speciation.</title>
        <authorList>
            <consortium name="DOE Joint Genome Institute"/>
            <person name="Vesth T.C."/>
            <person name="Nybo J."/>
            <person name="Theobald S."/>
            <person name="Brandl J."/>
            <person name="Frisvad J.C."/>
            <person name="Nielsen K.F."/>
            <person name="Lyhne E.K."/>
            <person name="Kogle M.E."/>
            <person name="Kuo A."/>
            <person name="Riley R."/>
            <person name="Clum A."/>
            <person name="Nolan M."/>
            <person name="Lipzen A."/>
            <person name="Salamov A."/>
            <person name="Henrissat B."/>
            <person name="Wiebenga A."/>
            <person name="De Vries R.P."/>
            <person name="Grigoriev I.V."/>
            <person name="Mortensen U.H."/>
            <person name="Andersen M.R."/>
            <person name="Baker S.E."/>
        </authorList>
    </citation>
    <scope>NUCLEOTIDE SEQUENCE [LARGE SCALE GENOMIC DNA]</scope>
    <source>
        <strain evidence="10 11">IBT 23096</strain>
    </source>
</reference>
<dbReference type="InterPro" id="IPR000169">
    <property type="entry name" value="Pept_cys_AS"/>
</dbReference>
<keyword evidence="8" id="KW-0496">Mitochondrion</keyword>
<evidence type="ECO:0000313" key="11">
    <source>
        <dbReference type="Proteomes" id="UP000234275"/>
    </source>
</evidence>
<dbReference type="GO" id="GO:0009636">
    <property type="term" value="P:response to toxic substance"/>
    <property type="evidence" value="ECO:0007669"/>
    <property type="project" value="TreeGrafter"/>
</dbReference>
<comment type="caution">
    <text evidence="10">The sequence shown here is derived from an EMBL/GenBank/DDBJ whole genome shotgun (WGS) entry which is preliminary data.</text>
</comment>
<dbReference type="STRING" id="1392250.A0A2I2GCX8"/>
<keyword evidence="11" id="KW-1185">Reference proteome</keyword>
<accession>A0A2I2GCX8</accession>
<evidence type="ECO:0000313" key="10">
    <source>
        <dbReference type="EMBL" id="PLB50736.1"/>
    </source>
</evidence>
<organism evidence="10 11">
    <name type="scientific">Aspergillus steynii IBT 23096</name>
    <dbReference type="NCBI Taxonomy" id="1392250"/>
    <lineage>
        <taxon>Eukaryota</taxon>
        <taxon>Fungi</taxon>
        <taxon>Dikarya</taxon>
        <taxon>Ascomycota</taxon>
        <taxon>Pezizomycotina</taxon>
        <taxon>Eurotiomycetes</taxon>
        <taxon>Eurotiomycetidae</taxon>
        <taxon>Eurotiales</taxon>
        <taxon>Aspergillaceae</taxon>
        <taxon>Aspergillus</taxon>
        <taxon>Aspergillus subgen. Circumdati</taxon>
    </lineage>
</organism>
<comment type="function">
    <text evidence="6">The normal physiological role of the enzyme is unknown, but it is not essential for the viability of yeast cells. Has aminopeptidase activity, shortening substrate peptides sequentially by 1 amino acid. Has bleomycin hydrolase activity, which can protect the cell from the toxic effects of bleomycin. Has homocysteine-thiolactonase activity, protecting the cell against homocysteine toxicity. Acts as a repressor in the GAL4 regulatory system, but this does not require either the peptidase or nucleic acid-binding activities.</text>
</comment>
<dbReference type="CDD" id="cd00585">
    <property type="entry name" value="Peptidase_C1B"/>
    <property type="match status" value="1"/>
</dbReference>
<comment type="function">
    <text evidence="8">Has aminopeptidase activity, shortening substrate peptides sequentially by 1 amino acid. Has bleomycin hydrolase activity, which can protect the cell from the toxic effects of bleomycin. Has homocysteine-thiolactonase activity, protecting the cell against homocysteine toxicity.</text>
</comment>
<evidence type="ECO:0000256" key="6">
    <source>
        <dbReference type="ARBA" id="ARBA00025347"/>
    </source>
</evidence>
<evidence type="ECO:0000256" key="9">
    <source>
        <dbReference type="PIRSR" id="PIRSR005700-1"/>
    </source>
</evidence>
<evidence type="ECO:0000256" key="5">
    <source>
        <dbReference type="ARBA" id="ARBA00022807"/>
    </source>
</evidence>
<evidence type="ECO:0000256" key="8">
    <source>
        <dbReference type="PIRNR" id="PIRNR005700"/>
    </source>
</evidence>
<dbReference type="InterPro" id="IPR004134">
    <property type="entry name" value="Peptidase_C1B"/>
</dbReference>
<dbReference type="GeneID" id="36562319"/>
<evidence type="ECO:0000256" key="4">
    <source>
        <dbReference type="ARBA" id="ARBA00022801"/>
    </source>
</evidence>
<dbReference type="PANTHER" id="PTHR10363">
    <property type="entry name" value="BLEOMYCIN HYDROLASE"/>
    <property type="match status" value="1"/>
</dbReference>
<evidence type="ECO:0000256" key="2">
    <source>
        <dbReference type="ARBA" id="ARBA00022490"/>
    </source>
</evidence>
<dbReference type="Pfam" id="PF03051">
    <property type="entry name" value="Peptidase_C1_2"/>
    <property type="match status" value="1"/>
</dbReference>
<dbReference type="GO" id="GO:0005739">
    <property type="term" value="C:mitochondrion"/>
    <property type="evidence" value="ECO:0007669"/>
    <property type="project" value="UniProtKB-SubCell"/>
</dbReference>
<dbReference type="EC" id="3.4.22.40" evidence="8"/>
<comment type="subcellular location">
    <subcellularLocation>
        <location evidence="8">Mitochondrion</location>
    </subcellularLocation>
    <subcellularLocation>
        <location evidence="8">Cytoplasm</location>
    </subcellularLocation>
</comment>
<keyword evidence="3 8" id="KW-0645">Protease</keyword>
<feature type="active site" evidence="9">
    <location>
        <position position="426"/>
    </location>
</feature>
<dbReference type="GO" id="GO:0070005">
    <property type="term" value="F:cysteine-type aminopeptidase activity"/>
    <property type="evidence" value="ECO:0007669"/>
    <property type="project" value="InterPro"/>
</dbReference>
<dbReference type="RefSeq" id="XP_024706038.1">
    <property type="nucleotide sequence ID" value="XM_024854613.1"/>
</dbReference>
<dbReference type="GO" id="GO:0043418">
    <property type="term" value="P:homocysteine catabolic process"/>
    <property type="evidence" value="ECO:0007669"/>
    <property type="project" value="TreeGrafter"/>
</dbReference>
<dbReference type="GO" id="GO:0006508">
    <property type="term" value="P:proteolysis"/>
    <property type="evidence" value="ECO:0007669"/>
    <property type="project" value="UniProtKB-KW"/>
</dbReference>
<dbReference type="SUPFAM" id="SSF54001">
    <property type="entry name" value="Cysteine proteinases"/>
    <property type="match status" value="1"/>
</dbReference>
<protein>
    <recommendedName>
        <fullName evidence="8">Cysteine proteinase 1, mitochondrial</fullName>
        <ecNumber evidence="8">3.4.22.40</ecNumber>
    </recommendedName>
</protein>
<comment type="catalytic activity">
    <reaction evidence="1 8">
        <text>Inactivates bleomycin B2 (a cytotoxic glycometallopeptide) by hydrolysis of a carboxyamide bond of beta-aminoalanine, but also shows general aminopeptidase activity. The specificity varies somewhat with source, but amino acid arylamides of Met, Leu and Ala are preferred.</text>
        <dbReference type="EC" id="3.4.22.40"/>
    </reaction>
</comment>
<dbReference type="InterPro" id="IPR038765">
    <property type="entry name" value="Papain-like_cys_pep_sf"/>
</dbReference>
<name>A0A2I2GCX8_9EURO</name>
<gene>
    <name evidence="10" type="ORF">P170DRAFT_508876</name>
</gene>
<dbReference type="AlphaFoldDB" id="A0A2I2GCX8"/>
<dbReference type="EMBL" id="MSFO01000003">
    <property type="protein sequence ID" value="PLB50736.1"/>
    <property type="molecule type" value="Genomic_DNA"/>
</dbReference>
<proteinExistence type="inferred from homology"/>
<dbReference type="Gene3D" id="3.90.70.10">
    <property type="entry name" value="Cysteine proteinases"/>
    <property type="match status" value="1"/>
</dbReference>
<dbReference type="PIRSF" id="PIRSF005700">
    <property type="entry name" value="PepC"/>
    <property type="match status" value="1"/>
</dbReference>
<evidence type="ECO:0000256" key="1">
    <source>
        <dbReference type="ARBA" id="ARBA00000423"/>
    </source>
</evidence>
<feature type="active site" evidence="9">
    <location>
        <position position="124"/>
    </location>
</feature>
<keyword evidence="4 8" id="KW-0378">Hydrolase</keyword>
<evidence type="ECO:0000256" key="3">
    <source>
        <dbReference type="ARBA" id="ARBA00022670"/>
    </source>
</evidence>
<dbReference type="Proteomes" id="UP000234275">
    <property type="component" value="Unassembled WGS sequence"/>
</dbReference>
<dbReference type="VEuPathDB" id="FungiDB:P170DRAFT_508876"/>
<keyword evidence="5 8" id="KW-0788">Thiol protease</keyword>
<dbReference type="FunFam" id="3.90.70.10:FF:000021">
    <property type="entry name" value="Bleomycin hydrolase"/>
    <property type="match status" value="1"/>
</dbReference>